<dbReference type="OrthoDB" id="1453181at2"/>
<evidence type="ECO:0000256" key="2">
    <source>
        <dbReference type="ARBA" id="ARBA00023136"/>
    </source>
</evidence>
<evidence type="ECO:0000256" key="3">
    <source>
        <dbReference type="ARBA" id="ARBA00023237"/>
    </source>
</evidence>
<dbReference type="GO" id="GO:0009279">
    <property type="term" value="C:cell outer membrane"/>
    <property type="evidence" value="ECO:0007669"/>
    <property type="project" value="UniProtKB-SubCell"/>
</dbReference>
<dbReference type="Gene3D" id="2.40.170.20">
    <property type="entry name" value="TonB-dependent receptor, beta-barrel domain"/>
    <property type="match status" value="1"/>
</dbReference>
<dbReference type="InterPro" id="IPR036942">
    <property type="entry name" value="Beta-barrel_TonB_sf"/>
</dbReference>
<gene>
    <name evidence="4" type="ORF">SAMN05660313_02204</name>
</gene>
<dbReference type="STRING" id="76595.SAMN05660313_02204"/>
<accession>A0A1K1Q017</accession>
<sequence length="911" mass="102919">MRLFFSVLSFIIAINFTFSQTKKSIKATVLSKQENNIKIQGSAILEGTSTSIEIISGTLLISTIQKGNYILKINAEGYTSIRLPISIAEENIDLGIIYLEKDITTEKTDNLISLTEVDISNDESTTITSGLLQATKDIFLNRAAFDFGQAFFRVRGYNSEYSQVLLNGILMNNLTDGRPQWNNWGGLNDATRNQEFTFGLQPSNHSFGGILGTTNINTQPSKMRPGTRVSFSAANRTYAGRLMTTHTEATNKKGITYSVSASRRWAKEGYIEGTLYDAFSVFGALEYQLNSKNTFLATAILASNRRGRSSAFTEEVFLLKGRKYNPYWGEQDKKIRNSRERKIAQPVFILNHFYKTENLKLNTGFSYLSGPQSKSRLGYYNAPNPDATYYRYLPSFYINSPIGANFESAETTRQVFIKNSQLDWKSIYEANNALEDKKASYVLYNDIIDDKVVTFNTSGNLKINSKYSIDFGLMYKNLKSHNYAKIEDLLNADYHLDIDTFSNTNNDINGSTRKGKDEIFNYNYILNATNLNYFSQLRVSYSKWYASLSASINQLNYQREGLFKNERYLDNSIGNSSKVNFTDINLKGAFTYKITGRHWVNAQFAVTQKPTTLQNTFVNPRENNTSVENIQSERIKTADINYHIRLPKLTGRISTFYTEFKGATDVNFFFVESGIGSDFVQEVVTSINKRHMGIEIGLEYQLSSSVKASGVFALGDYTYDNNPNVAINFDTTASTDELINTEGYSNLGTSSIHGYKLAQGPQKAFAFGLEYRDPKYWWVSGSANFLGNNYANISTITRTSSFYLNPETKEPFPEATPENVNKLLAQQKMEDFYLLNLVGGKSWIIKGNYVSVFASVNNVFNTVFRTGGYEQSRNGNYGEMSQDNLSTTPSFGTKYWYGYGRTYFLNLAISL</sequence>
<protein>
    <recommendedName>
        <fullName evidence="6">TonB-dependent receptor</fullName>
    </recommendedName>
</protein>
<comment type="subcellular location">
    <subcellularLocation>
        <location evidence="1">Cell outer membrane</location>
    </subcellularLocation>
</comment>
<organism evidence="4 5">
    <name type="scientific">Cellulophaga fucicola</name>
    <dbReference type="NCBI Taxonomy" id="76595"/>
    <lineage>
        <taxon>Bacteria</taxon>
        <taxon>Pseudomonadati</taxon>
        <taxon>Bacteroidota</taxon>
        <taxon>Flavobacteriia</taxon>
        <taxon>Flavobacteriales</taxon>
        <taxon>Flavobacteriaceae</taxon>
        <taxon>Cellulophaga</taxon>
    </lineage>
</organism>
<proteinExistence type="predicted"/>
<evidence type="ECO:0000256" key="1">
    <source>
        <dbReference type="ARBA" id="ARBA00004442"/>
    </source>
</evidence>
<keyword evidence="2" id="KW-0472">Membrane</keyword>
<dbReference type="EMBL" id="FPIY01000003">
    <property type="protein sequence ID" value="SFW53362.1"/>
    <property type="molecule type" value="Genomic_DNA"/>
</dbReference>
<keyword evidence="3" id="KW-0998">Cell outer membrane</keyword>
<evidence type="ECO:0000313" key="5">
    <source>
        <dbReference type="Proteomes" id="UP000183257"/>
    </source>
</evidence>
<keyword evidence="5" id="KW-1185">Reference proteome</keyword>
<dbReference type="AlphaFoldDB" id="A0A1K1Q017"/>
<name>A0A1K1Q017_9FLAO</name>
<evidence type="ECO:0008006" key="6">
    <source>
        <dbReference type="Google" id="ProtNLM"/>
    </source>
</evidence>
<reference evidence="5" key="1">
    <citation type="submission" date="2016-11" db="EMBL/GenBank/DDBJ databases">
        <authorList>
            <person name="Varghese N."/>
            <person name="Submissions S."/>
        </authorList>
    </citation>
    <scope>NUCLEOTIDE SEQUENCE [LARGE SCALE GENOMIC DNA]</scope>
    <source>
        <strain evidence="5">DSM 24786</strain>
    </source>
</reference>
<dbReference type="Proteomes" id="UP000183257">
    <property type="component" value="Unassembled WGS sequence"/>
</dbReference>
<evidence type="ECO:0000313" key="4">
    <source>
        <dbReference type="EMBL" id="SFW53362.1"/>
    </source>
</evidence>
<dbReference type="SUPFAM" id="SSF56935">
    <property type="entry name" value="Porins"/>
    <property type="match status" value="1"/>
</dbReference>
<dbReference type="RefSeq" id="WP_072303854.1">
    <property type="nucleotide sequence ID" value="NZ_FPIY01000003.1"/>
</dbReference>